<keyword evidence="3" id="KW-0645">Protease</keyword>
<dbReference type="InterPro" id="IPR024079">
    <property type="entry name" value="MetalloPept_cat_dom_sf"/>
</dbReference>
<feature type="chain" id="PRO_5002526249" description="Peptidase M43 pregnancy-associated plasma-A domain-containing protein" evidence="11">
    <location>
        <begin position="25"/>
        <end position="600"/>
    </location>
</feature>
<keyword evidence="8" id="KW-0482">Metalloprotease</keyword>
<keyword evidence="14" id="KW-1185">Reference proteome</keyword>
<comment type="function">
    <text evidence="1">Secreted metalloproteinase that allows assimilation of proteinaceous substrates.</text>
</comment>
<keyword evidence="5 11" id="KW-0732">Signal</keyword>
<feature type="region of interest" description="Disordered" evidence="10">
    <location>
        <begin position="492"/>
        <end position="600"/>
    </location>
</feature>
<dbReference type="AlphaFoldDB" id="A0A0F7ZSG4"/>
<protein>
    <recommendedName>
        <fullName evidence="12">Peptidase M43 pregnancy-associated plasma-A domain-containing protein</fullName>
    </recommendedName>
</protein>
<evidence type="ECO:0000256" key="3">
    <source>
        <dbReference type="ARBA" id="ARBA00022670"/>
    </source>
</evidence>
<comment type="similarity">
    <text evidence="2">Belongs to the peptidase M43B family.</text>
</comment>
<keyword evidence="6" id="KW-0378">Hydrolase</keyword>
<dbReference type="OrthoDB" id="536211at2759"/>
<evidence type="ECO:0000256" key="10">
    <source>
        <dbReference type="SAM" id="MobiDB-lite"/>
    </source>
</evidence>
<name>A0A0F7ZSG4_9HYPO</name>
<organism evidence="13 14">
    <name type="scientific">Hirsutella minnesotensis 3608</name>
    <dbReference type="NCBI Taxonomy" id="1043627"/>
    <lineage>
        <taxon>Eukaryota</taxon>
        <taxon>Fungi</taxon>
        <taxon>Dikarya</taxon>
        <taxon>Ascomycota</taxon>
        <taxon>Pezizomycotina</taxon>
        <taxon>Sordariomycetes</taxon>
        <taxon>Hypocreomycetidae</taxon>
        <taxon>Hypocreales</taxon>
        <taxon>Ophiocordycipitaceae</taxon>
        <taxon>Hirsutella</taxon>
    </lineage>
</organism>
<evidence type="ECO:0000256" key="1">
    <source>
        <dbReference type="ARBA" id="ARBA00003174"/>
    </source>
</evidence>
<dbReference type="GO" id="GO:0006508">
    <property type="term" value="P:proteolysis"/>
    <property type="evidence" value="ECO:0007669"/>
    <property type="project" value="UniProtKB-KW"/>
</dbReference>
<evidence type="ECO:0000256" key="7">
    <source>
        <dbReference type="ARBA" id="ARBA00022833"/>
    </source>
</evidence>
<evidence type="ECO:0000313" key="14">
    <source>
        <dbReference type="Proteomes" id="UP000054481"/>
    </source>
</evidence>
<dbReference type="CDD" id="cd04275">
    <property type="entry name" value="ZnMc_pappalysin_like"/>
    <property type="match status" value="1"/>
</dbReference>
<keyword evidence="7" id="KW-0862">Zinc</keyword>
<evidence type="ECO:0000256" key="11">
    <source>
        <dbReference type="SAM" id="SignalP"/>
    </source>
</evidence>
<feature type="signal peptide" evidence="11">
    <location>
        <begin position="1"/>
        <end position="24"/>
    </location>
</feature>
<feature type="compositionally biased region" description="Polar residues" evidence="10">
    <location>
        <begin position="557"/>
        <end position="566"/>
    </location>
</feature>
<dbReference type="GO" id="GO:0046872">
    <property type="term" value="F:metal ion binding"/>
    <property type="evidence" value="ECO:0007669"/>
    <property type="project" value="UniProtKB-KW"/>
</dbReference>
<keyword evidence="9" id="KW-1015">Disulfide bond</keyword>
<dbReference type="Gene3D" id="3.40.390.10">
    <property type="entry name" value="Collagenase (Catalytic Domain)"/>
    <property type="match status" value="1"/>
</dbReference>
<dbReference type="PANTHER" id="PTHR47466">
    <property type="match status" value="1"/>
</dbReference>
<evidence type="ECO:0000256" key="4">
    <source>
        <dbReference type="ARBA" id="ARBA00022723"/>
    </source>
</evidence>
<sequence length="600" mass="65761">MFHSTPATLLGLLAVVAQHREALAAPKNALSFEGTSQVPCANGELPKAFLAAAQEAYIFEQNQTFHRRATPANINVDVYMHVVASSNTGPEFLKADTLNKQIEELNRNFEKTGFSFTLRDSDWTVNKDWAQIKLSGKSAKPGDPEFEMKRNLRKGGIGALNIYTLPLGGIEATGGKANFPSDLIDGKLSGLTVDGAIMHAGSTPGGYSTSSIGMNKGKLLTHEVGHWLGLLHTFSAKDDCNDGGDFIDDTPASSSKSDGCPTGRNTCGTKNGDPIHNFMDYSSDDCRTEFTQGQIDRMQNLWQQFREPIKDCGGATKTEEYCGTLNFCQLYDLPKVDHDKRFTSRDDCLLKLRPDATCKRRDPSPKGLQDCLRAVGPEYECILYEFDSTRPDDKKFKNRAECLDGAAKSCDLYDQPQSRPDNAFQNGKECLLKRQPDKFCQLYDTDKRPDDKFKNGADCLEATVPVLACMLYDFPTLRPDDKFKNRQECIAARNKSQPAKPGSPSLPDTPEEFLIGGQGRPAGEQDPQNLGQGGGEEGRRQRQNALDDAVLGKSPAGATTNPARQQDPTKPEQDGGAADRQQRQDALDKAILGKKVGGKQ</sequence>
<dbReference type="InterPro" id="IPR008754">
    <property type="entry name" value="Peptidase_M43"/>
</dbReference>
<proteinExistence type="inferred from homology"/>
<feature type="domain" description="Peptidase M43 pregnancy-associated plasma-A" evidence="12">
    <location>
        <begin position="167"/>
        <end position="301"/>
    </location>
</feature>
<keyword evidence="4" id="KW-0479">Metal-binding</keyword>
<evidence type="ECO:0000259" key="12">
    <source>
        <dbReference type="Pfam" id="PF05572"/>
    </source>
</evidence>
<dbReference type="EMBL" id="KQ030579">
    <property type="protein sequence ID" value="KJZ71318.1"/>
    <property type="molecule type" value="Genomic_DNA"/>
</dbReference>
<dbReference type="SUPFAM" id="SSF55486">
    <property type="entry name" value="Metalloproteases ('zincins'), catalytic domain"/>
    <property type="match status" value="1"/>
</dbReference>
<evidence type="ECO:0000256" key="6">
    <source>
        <dbReference type="ARBA" id="ARBA00022801"/>
    </source>
</evidence>
<dbReference type="PANTHER" id="PTHR47466:SF1">
    <property type="entry name" value="METALLOPROTEASE MEP1 (AFU_ORTHOLOGUE AFUA_1G07730)-RELATED"/>
    <property type="match status" value="1"/>
</dbReference>
<dbReference type="Pfam" id="PF05572">
    <property type="entry name" value="Peptidase_M43"/>
    <property type="match status" value="1"/>
</dbReference>
<evidence type="ECO:0000256" key="5">
    <source>
        <dbReference type="ARBA" id="ARBA00022729"/>
    </source>
</evidence>
<evidence type="ECO:0000313" key="13">
    <source>
        <dbReference type="EMBL" id="KJZ71318.1"/>
    </source>
</evidence>
<evidence type="ECO:0000256" key="9">
    <source>
        <dbReference type="ARBA" id="ARBA00023157"/>
    </source>
</evidence>
<gene>
    <name evidence="13" type="ORF">HIM_09292</name>
</gene>
<dbReference type="Proteomes" id="UP000054481">
    <property type="component" value="Unassembled WGS sequence"/>
</dbReference>
<evidence type="ECO:0000256" key="2">
    <source>
        <dbReference type="ARBA" id="ARBA00008721"/>
    </source>
</evidence>
<reference evidence="13 14" key="1">
    <citation type="journal article" date="2014" name="Genome Biol. Evol.">
        <title>Comparative genomics and transcriptomics analyses reveal divergent lifestyle features of nematode endoparasitic fungus Hirsutella minnesotensis.</title>
        <authorList>
            <person name="Lai Y."/>
            <person name="Liu K."/>
            <person name="Zhang X."/>
            <person name="Zhang X."/>
            <person name="Li K."/>
            <person name="Wang N."/>
            <person name="Shu C."/>
            <person name="Wu Y."/>
            <person name="Wang C."/>
            <person name="Bushley K.E."/>
            <person name="Xiang M."/>
            <person name="Liu X."/>
        </authorList>
    </citation>
    <scope>NUCLEOTIDE SEQUENCE [LARGE SCALE GENOMIC DNA]</scope>
    <source>
        <strain evidence="13 14">3608</strain>
    </source>
</reference>
<accession>A0A0F7ZSG4</accession>
<dbReference type="GO" id="GO:0008237">
    <property type="term" value="F:metallopeptidase activity"/>
    <property type="evidence" value="ECO:0007669"/>
    <property type="project" value="UniProtKB-KW"/>
</dbReference>
<evidence type="ECO:0000256" key="8">
    <source>
        <dbReference type="ARBA" id="ARBA00023049"/>
    </source>
</evidence>